<organism evidence="2 3">
    <name type="scientific">Chroococcidiopsis cubana SAG 39.79</name>
    <dbReference type="NCBI Taxonomy" id="388085"/>
    <lineage>
        <taxon>Bacteria</taxon>
        <taxon>Bacillati</taxon>
        <taxon>Cyanobacteriota</taxon>
        <taxon>Cyanophyceae</taxon>
        <taxon>Chroococcidiopsidales</taxon>
        <taxon>Chroococcidiopsidaceae</taxon>
        <taxon>Chroococcidiopsis</taxon>
    </lineage>
</organism>
<feature type="transmembrane region" description="Helical" evidence="1">
    <location>
        <begin position="162"/>
        <end position="181"/>
    </location>
</feature>
<dbReference type="RefSeq" id="WP_106166165.1">
    <property type="nucleotide sequence ID" value="NZ_JAVKZF010000002.1"/>
</dbReference>
<protein>
    <submittedName>
        <fullName evidence="2">Uncharacterized protein</fullName>
    </submittedName>
</protein>
<gene>
    <name evidence="2" type="ORF">DSM107010_19810</name>
</gene>
<evidence type="ECO:0000313" key="2">
    <source>
        <dbReference type="EMBL" id="RUT12851.1"/>
    </source>
</evidence>
<accession>A0AB37UNH0</accession>
<sequence length="231" mass="24919">MSQLSYKQLQGKLKAVKEQGYQLNVKLNAKQEALQLEWERISAGLETQVQEALTPSAADELQGNDQQYCNFFPTPNTQEVNPQSCYTTEFKGAKLFVIGGADYFMHEVDQWLRDNQGAACEVKLTTESIEAAEAKASLFGGGFELPVVAAETQVHLTSVPSIVGLLSLLLAVMLLLGLSICSKAWLGLKALALATGEPTCTQAAQNAEWLYGCALAFIQGLAVPDQQGGAF</sequence>
<keyword evidence="3" id="KW-1185">Reference proteome</keyword>
<dbReference type="EMBL" id="RSCK01000011">
    <property type="protein sequence ID" value="RUT12851.1"/>
    <property type="molecule type" value="Genomic_DNA"/>
</dbReference>
<reference evidence="2 3" key="1">
    <citation type="journal article" date="2019" name="Genome Biol. Evol.">
        <title>Day and night: Metabolic profiles and evolutionary relationships of six axenic non-marine cyanobacteria.</title>
        <authorList>
            <person name="Will S.E."/>
            <person name="Henke P."/>
            <person name="Boedeker C."/>
            <person name="Huang S."/>
            <person name="Brinkmann H."/>
            <person name="Rohde M."/>
            <person name="Jarek M."/>
            <person name="Friedl T."/>
            <person name="Seufert S."/>
            <person name="Schumacher M."/>
            <person name="Overmann J."/>
            <person name="Neumann-Schaal M."/>
            <person name="Petersen J."/>
        </authorList>
    </citation>
    <scope>NUCLEOTIDE SEQUENCE [LARGE SCALE GENOMIC DNA]</scope>
    <source>
        <strain evidence="2 3">SAG 39.79</strain>
    </source>
</reference>
<keyword evidence="1" id="KW-1133">Transmembrane helix</keyword>
<keyword evidence="1" id="KW-0472">Membrane</keyword>
<dbReference type="AlphaFoldDB" id="A0AB37UNH0"/>
<proteinExistence type="predicted"/>
<keyword evidence="1" id="KW-0812">Transmembrane</keyword>
<comment type="caution">
    <text evidence="2">The sequence shown here is derived from an EMBL/GenBank/DDBJ whole genome shotgun (WGS) entry which is preliminary data.</text>
</comment>
<evidence type="ECO:0000313" key="3">
    <source>
        <dbReference type="Proteomes" id="UP000282574"/>
    </source>
</evidence>
<evidence type="ECO:0000256" key="1">
    <source>
        <dbReference type="SAM" id="Phobius"/>
    </source>
</evidence>
<name>A0AB37UNH0_9CYAN</name>
<dbReference type="Proteomes" id="UP000282574">
    <property type="component" value="Unassembled WGS sequence"/>
</dbReference>